<proteinExistence type="inferred from homology"/>
<feature type="transmembrane region" description="Helical" evidence="7">
    <location>
        <begin position="445"/>
        <end position="468"/>
    </location>
</feature>
<dbReference type="PRINTS" id="PR01609">
    <property type="entry name" value="CD36FAMILY"/>
</dbReference>
<evidence type="ECO:0000256" key="6">
    <source>
        <dbReference type="ARBA" id="ARBA00023180"/>
    </source>
</evidence>
<name>A0A443S379_9ACAR</name>
<gene>
    <name evidence="8" type="ORF">B4U80_02580</name>
</gene>
<feature type="transmembrane region" description="Helical" evidence="7">
    <location>
        <begin position="12"/>
        <end position="33"/>
    </location>
</feature>
<accession>A0A443S379</accession>
<evidence type="ECO:0000256" key="2">
    <source>
        <dbReference type="ARBA" id="ARBA00010532"/>
    </source>
</evidence>
<evidence type="ECO:0000256" key="1">
    <source>
        <dbReference type="ARBA" id="ARBA00004370"/>
    </source>
</evidence>
<keyword evidence="5 7" id="KW-0472">Membrane</keyword>
<dbReference type="Pfam" id="PF01130">
    <property type="entry name" value="CD36"/>
    <property type="match status" value="1"/>
</dbReference>
<dbReference type="InterPro" id="IPR002159">
    <property type="entry name" value="CD36_fam"/>
</dbReference>
<dbReference type="AlphaFoldDB" id="A0A443S379"/>
<comment type="caution">
    <text evidence="8">The sequence shown here is derived from an EMBL/GenBank/DDBJ whole genome shotgun (WGS) entry which is preliminary data.</text>
</comment>
<keyword evidence="4 7" id="KW-1133">Transmembrane helix</keyword>
<dbReference type="VEuPathDB" id="VectorBase:LDEU010050"/>
<comment type="similarity">
    <text evidence="2">Belongs to the CD36 family.</text>
</comment>
<keyword evidence="6" id="KW-0325">Glycoprotein</keyword>
<dbReference type="PANTHER" id="PTHR11923:SF51">
    <property type="entry name" value="LYSOSOME MEMBRANE PROTEIN 2"/>
    <property type="match status" value="1"/>
</dbReference>
<dbReference type="GO" id="GO:0016020">
    <property type="term" value="C:membrane"/>
    <property type="evidence" value="ECO:0007669"/>
    <property type="project" value="UniProtKB-SubCell"/>
</dbReference>
<evidence type="ECO:0000313" key="9">
    <source>
        <dbReference type="Proteomes" id="UP000288716"/>
    </source>
</evidence>
<reference evidence="8 9" key="1">
    <citation type="journal article" date="2018" name="Gigascience">
        <title>Genomes of trombidid mites reveal novel predicted allergens and laterally-transferred genes associated with secondary metabolism.</title>
        <authorList>
            <person name="Dong X."/>
            <person name="Chaisiri K."/>
            <person name="Xia D."/>
            <person name="Armstrong S.D."/>
            <person name="Fang Y."/>
            <person name="Donnelly M.J."/>
            <person name="Kadowaki T."/>
            <person name="McGarry J.W."/>
            <person name="Darby A.C."/>
            <person name="Makepeace B.L."/>
        </authorList>
    </citation>
    <scope>NUCLEOTIDE SEQUENCE [LARGE SCALE GENOMIC DNA]</scope>
    <source>
        <strain evidence="8">UoL-UT</strain>
    </source>
</reference>
<evidence type="ECO:0000313" key="8">
    <source>
        <dbReference type="EMBL" id="RWS21990.1"/>
    </source>
</evidence>
<dbReference type="GO" id="GO:0005044">
    <property type="term" value="F:scavenger receptor activity"/>
    <property type="evidence" value="ECO:0007669"/>
    <property type="project" value="TreeGrafter"/>
</dbReference>
<evidence type="ECO:0000256" key="3">
    <source>
        <dbReference type="ARBA" id="ARBA00022692"/>
    </source>
</evidence>
<dbReference type="OrthoDB" id="18585at2759"/>
<comment type="subcellular location">
    <subcellularLocation>
        <location evidence="1">Membrane</location>
    </subcellularLocation>
</comment>
<dbReference type="GO" id="GO:0005737">
    <property type="term" value="C:cytoplasm"/>
    <property type="evidence" value="ECO:0007669"/>
    <property type="project" value="TreeGrafter"/>
</dbReference>
<dbReference type="STRING" id="299467.A0A443S379"/>
<evidence type="ECO:0000256" key="7">
    <source>
        <dbReference type="SAM" id="Phobius"/>
    </source>
</evidence>
<evidence type="ECO:0000256" key="5">
    <source>
        <dbReference type="ARBA" id="ARBA00023136"/>
    </source>
</evidence>
<keyword evidence="3 7" id="KW-0812">Transmembrane</keyword>
<keyword evidence="9" id="KW-1185">Reference proteome</keyword>
<dbReference type="EMBL" id="NCKV01010124">
    <property type="protein sequence ID" value="RWS21990.1"/>
    <property type="molecule type" value="Genomic_DNA"/>
</dbReference>
<dbReference type="Proteomes" id="UP000288716">
    <property type="component" value="Unassembled WGS sequence"/>
</dbReference>
<dbReference type="PANTHER" id="PTHR11923">
    <property type="entry name" value="SCAVENGER RECEPTOR CLASS B TYPE-1 SR-B1"/>
    <property type="match status" value="1"/>
</dbReference>
<sequence length="483" mass="55877">MTLLPITIDRKYFTSYLYGSLMTLISMGIYFSMDSIVHMAVKSQMTLDPSGEFFRHWLEVPIPITFKYYLFHIDNPEDILNGGKPRVSERGSMQFEKITEVKNYKSEFRMWRYKEILKWADDRSTVKYFEYNKFEFDGENTNSILSPFVYRMLNLFLSVHRQHLFTIQTVNEVIHGKRVEMFNTITTLMKPLDWLGIKNLPKNAMPPNNTVGLLVGRNNIPEGPIEVYTGITDVGIATQISSWKNEKTLKLWKTSPCNMINGSDGSLFKPGLKFGDSLYTFTGDLCRSTKLVFDRESEHMGIPTYRYVDDPTLLMGTKSAPENECFCLHKDKMKCEIDGLLDLSHCQFGAPLLITKPHFLSFPHLQNKVDGLQPNENDHISYMEIQPTLGTPLYCIKRMMFVIRVENNPRISAYRNIRNNFIPFFWIEVEGGLNETFANQIMYSFVYPLQATIVATTALGITGIAMLFTTFARQWFKMETKVQ</sequence>
<protein>
    <submittedName>
        <fullName evidence="8">CD36-like protein 5</fullName>
    </submittedName>
</protein>
<organism evidence="8 9">
    <name type="scientific">Leptotrombidium deliense</name>
    <dbReference type="NCBI Taxonomy" id="299467"/>
    <lineage>
        <taxon>Eukaryota</taxon>
        <taxon>Metazoa</taxon>
        <taxon>Ecdysozoa</taxon>
        <taxon>Arthropoda</taxon>
        <taxon>Chelicerata</taxon>
        <taxon>Arachnida</taxon>
        <taxon>Acari</taxon>
        <taxon>Acariformes</taxon>
        <taxon>Trombidiformes</taxon>
        <taxon>Prostigmata</taxon>
        <taxon>Anystina</taxon>
        <taxon>Parasitengona</taxon>
        <taxon>Trombiculoidea</taxon>
        <taxon>Trombiculidae</taxon>
        <taxon>Leptotrombidium</taxon>
    </lineage>
</organism>
<evidence type="ECO:0000256" key="4">
    <source>
        <dbReference type="ARBA" id="ARBA00022989"/>
    </source>
</evidence>